<keyword evidence="1" id="KW-0472">Membrane</keyword>
<name>A0AAW8NRU6_9GAMM</name>
<evidence type="ECO:0000313" key="4">
    <source>
        <dbReference type="Proteomes" id="UP001259340"/>
    </source>
</evidence>
<evidence type="ECO:0008006" key="6">
    <source>
        <dbReference type="Google" id="ProtNLM"/>
    </source>
</evidence>
<accession>A0AAW8NRU6</accession>
<dbReference type="RefSeq" id="WP_310655051.1">
    <property type="nucleotide sequence ID" value="NZ_JAPMLA010000008.1"/>
</dbReference>
<sequence length="218" mass="23366">MAKPVFEPIKGGQHKQDKLTNLQCGASNTLLLLAIFLLSVTAFSFGSLYFDSQHKVKVLTAEVNELTKSQVLLMVPDEQAAVMANWMANNPEFVQGFVDKARKGEATVLPIGPGAAGEVVESKTLNQQKAQHSAQPSSPVAREGYSNGSEQAIDKLAELEPDELKPSTASKVIKSKIAANDAVNQHPAQAVTVLESDDGVKVIRLPHGGVRVTTREPD</sequence>
<keyword evidence="1" id="KW-1133">Transmembrane helix</keyword>
<dbReference type="AlphaFoldDB" id="A0AAW8NRU6"/>
<dbReference type="EMBL" id="JAPMLE010000001">
    <property type="protein sequence ID" value="MDR8524448.1"/>
    <property type="molecule type" value="Genomic_DNA"/>
</dbReference>
<dbReference type="Proteomes" id="UP001271263">
    <property type="component" value="Unassembled WGS sequence"/>
</dbReference>
<evidence type="ECO:0000313" key="2">
    <source>
        <dbReference type="EMBL" id="MDR8524448.1"/>
    </source>
</evidence>
<reference evidence="2" key="2">
    <citation type="submission" date="2022-11" db="EMBL/GenBank/DDBJ databases">
        <title>Prophages regulate Shewanella fidelis motility and biofilm formation: implications for gut colonization dynamics in Ciona robusta.</title>
        <authorList>
            <person name="Natarajan O."/>
            <person name="Gibboney S.L."/>
            <person name="Young M.N."/>
            <person name="Lim S.J."/>
            <person name="Pluta N."/>
            <person name="Atkinson C.G.F."/>
            <person name="Leigh B.A."/>
            <person name="Liberti A."/>
            <person name="Kees E."/>
            <person name="Breitbart M."/>
            <person name="Gralnick J."/>
            <person name="Dishaw L.J."/>
        </authorList>
    </citation>
    <scope>NUCLEOTIDE SEQUENCE</scope>
    <source>
        <strain evidence="2">3313</strain>
    </source>
</reference>
<keyword evidence="5" id="KW-1185">Reference proteome</keyword>
<dbReference type="Proteomes" id="UP001259340">
    <property type="component" value="Unassembled WGS sequence"/>
</dbReference>
<evidence type="ECO:0000313" key="5">
    <source>
        <dbReference type="Proteomes" id="UP001271263"/>
    </source>
</evidence>
<evidence type="ECO:0000256" key="1">
    <source>
        <dbReference type="SAM" id="Phobius"/>
    </source>
</evidence>
<gene>
    <name evidence="2" type="ORF">OS133_12510</name>
    <name evidence="3" type="ORF">OS134_00370</name>
</gene>
<reference evidence="3 5" key="1">
    <citation type="journal article" date="2022" name="bioRxiv">
        <title>Prophages regulate Shewanella fidelis 3313 motility and biofilm formation: implications for gut colonization dynamics in Ciona robusta.</title>
        <authorList>
            <person name="Natarajan O."/>
            <person name="Gibboney S.L."/>
            <person name="Young M.N."/>
            <person name="Lim S.J."/>
            <person name="Pluta N."/>
            <person name="Atkinson C.G."/>
            <person name="Leigh B.A."/>
            <person name="Liberti A."/>
            <person name="Kees E.D."/>
            <person name="Breitbart M."/>
            <person name="Gralnick J.A."/>
            <person name="Dishaw L.J."/>
        </authorList>
    </citation>
    <scope>NUCLEOTIDE SEQUENCE [LARGE SCALE GENOMIC DNA]</scope>
    <source>
        <strain evidence="3 5">JG4066</strain>
    </source>
</reference>
<dbReference type="EMBL" id="JAPMLD010000001">
    <property type="protein sequence ID" value="MDW4822530.1"/>
    <property type="molecule type" value="Genomic_DNA"/>
</dbReference>
<evidence type="ECO:0000313" key="3">
    <source>
        <dbReference type="EMBL" id="MDW4822530.1"/>
    </source>
</evidence>
<keyword evidence="1" id="KW-0812">Transmembrane</keyword>
<feature type="transmembrane region" description="Helical" evidence="1">
    <location>
        <begin position="30"/>
        <end position="50"/>
    </location>
</feature>
<organism evidence="2 4">
    <name type="scientific">Shewanella fidelis</name>
    <dbReference type="NCBI Taxonomy" id="173509"/>
    <lineage>
        <taxon>Bacteria</taxon>
        <taxon>Pseudomonadati</taxon>
        <taxon>Pseudomonadota</taxon>
        <taxon>Gammaproteobacteria</taxon>
        <taxon>Alteromonadales</taxon>
        <taxon>Shewanellaceae</taxon>
        <taxon>Shewanella</taxon>
    </lineage>
</organism>
<proteinExistence type="predicted"/>
<protein>
    <recommendedName>
        <fullName evidence="6">Membrane anchored protein in chemotaxis locus</fullName>
    </recommendedName>
</protein>
<comment type="caution">
    <text evidence="2">The sequence shown here is derived from an EMBL/GenBank/DDBJ whole genome shotgun (WGS) entry which is preliminary data.</text>
</comment>